<keyword evidence="8" id="KW-1185">Reference proteome</keyword>
<keyword evidence="5" id="KW-0378">Hydrolase</keyword>
<keyword evidence="3" id="KW-0540">Nuclease</keyword>
<dbReference type="InterPro" id="IPR035093">
    <property type="entry name" value="RelE/ParE_toxin_dom_sf"/>
</dbReference>
<dbReference type="PANTHER" id="PTHR38039">
    <property type="entry name" value="TOXIN YOEB"/>
    <property type="match status" value="1"/>
</dbReference>
<dbReference type="EMBL" id="JAPAAF010000089">
    <property type="protein sequence ID" value="MCW0485034.1"/>
    <property type="molecule type" value="Genomic_DNA"/>
</dbReference>
<comment type="similarity">
    <text evidence="1">Belongs to the YoeB family.</text>
</comment>
<dbReference type="GO" id="GO:0045892">
    <property type="term" value="P:negative regulation of DNA-templated transcription"/>
    <property type="evidence" value="ECO:0007669"/>
    <property type="project" value="TreeGrafter"/>
</dbReference>
<dbReference type="GO" id="GO:0006401">
    <property type="term" value="P:RNA catabolic process"/>
    <property type="evidence" value="ECO:0007669"/>
    <property type="project" value="InterPro"/>
</dbReference>
<evidence type="ECO:0000256" key="4">
    <source>
        <dbReference type="ARBA" id="ARBA00022759"/>
    </source>
</evidence>
<keyword evidence="4" id="KW-0255">Endonuclease</keyword>
<dbReference type="RefSeq" id="WP_282593619.1">
    <property type="nucleotide sequence ID" value="NZ_JAPAAF010000089.1"/>
</dbReference>
<reference evidence="7" key="1">
    <citation type="submission" date="2022-10" db="EMBL/GenBank/DDBJ databases">
        <title>Gaoshiqiia sediminis gen. nov., sp. nov., isolated from coastal sediment.</title>
        <authorList>
            <person name="Yu W.X."/>
            <person name="Mu D.S."/>
            <person name="Du J.Z."/>
            <person name="Liang Y.Q."/>
        </authorList>
    </citation>
    <scope>NUCLEOTIDE SEQUENCE</scope>
    <source>
        <strain evidence="7">A06</strain>
    </source>
</reference>
<dbReference type="Proteomes" id="UP001163821">
    <property type="component" value="Unassembled WGS sequence"/>
</dbReference>
<dbReference type="GO" id="GO:0004519">
    <property type="term" value="F:endonuclease activity"/>
    <property type="evidence" value="ECO:0007669"/>
    <property type="project" value="UniProtKB-KW"/>
</dbReference>
<evidence type="ECO:0000256" key="6">
    <source>
        <dbReference type="ARBA" id="ARBA00030388"/>
    </source>
</evidence>
<organism evidence="7 8">
    <name type="scientific">Gaoshiqia sediminis</name>
    <dbReference type="NCBI Taxonomy" id="2986998"/>
    <lineage>
        <taxon>Bacteria</taxon>
        <taxon>Pseudomonadati</taxon>
        <taxon>Bacteroidota</taxon>
        <taxon>Bacteroidia</taxon>
        <taxon>Marinilabiliales</taxon>
        <taxon>Prolixibacteraceae</taxon>
        <taxon>Gaoshiqia</taxon>
    </lineage>
</organism>
<comment type="caution">
    <text evidence="7">The sequence shown here is derived from an EMBL/GenBank/DDBJ whole genome shotgun (WGS) entry which is preliminary data.</text>
</comment>
<dbReference type="PANTHER" id="PTHR38039:SF1">
    <property type="entry name" value="TOXIN YOEB"/>
    <property type="match status" value="1"/>
</dbReference>
<evidence type="ECO:0000313" key="8">
    <source>
        <dbReference type="Proteomes" id="UP001163821"/>
    </source>
</evidence>
<dbReference type="SUPFAM" id="SSF143011">
    <property type="entry name" value="RelE-like"/>
    <property type="match status" value="1"/>
</dbReference>
<dbReference type="InterPro" id="IPR009614">
    <property type="entry name" value="YoeB_toxin"/>
</dbReference>
<dbReference type="Gene3D" id="3.30.2310.20">
    <property type="entry name" value="RelE-like"/>
    <property type="match status" value="1"/>
</dbReference>
<dbReference type="Pfam" id="PF06769">
    <property type="entry name" value="YoeB_toxin"/>
    <property type="match status" value="1"/>
</dbReference>
<protein>
    <recommendedName>
        <fullName evidence="6">Putative mRNA interferase YoeB</fullName>
    </recommendedName>
</protein>
<dbReference type="NCBIfam" id="TIGR02116">
    <property type="entry name" value="toxin_Txe_YoeB"/>
    <property type="match status" value="1"/>
</dbReference>
<evidence type="ECO:0000256" key="5">
    <source>
        <dbReference type="ARBA" id="ARBA00022801"/>
    </source>
</evidence>
<evidence type="ECO:0000313" key="7">
    <source>
        <dbReference type="EMBL" id="MCW0485034.1"/>
    </source>
</evidence>
<dbReference type="GO" id="GO:0016787">
    <property type="term" value="F:hydrolase activity"/>
    <property type="evidence" value="ECO:0007669"/>
    <property type="project" value="UniProtKB-KW"/>
</dbReference>
<gene>
    <name evidence="7" type="ORF">N2K84_20060</name>
</gene>
<evidence type="ECO:0000256" key="1">
    <source>
        <dbReference type="ARBA" id="ARBA00008172"/>
    </source>
</evidence>
<accession>A0AA41YA56</accession>
<keyword evidence="2" id="KW-1277">Toxin-antitoxin system</keyword>
<name>A0AA41YA56_9BACT</name>
<sequence>MEVVYKSKALDDIAFWKKSGNKTIQQRISRLVEDIKLHPQTGLGQPEALKYELSGLWSRRIDKGNRLIYEVFENQIAILSLRGHYADK</sequence>
<dbReference type="AlphaFoldDB" id="A0AA41YA56"/>
<evidence type="ECO:0000256" key="3">
    <source>
        <dbReference type="ARBA" id="ARBA00022722"/>
    </source>
</evidence>
<proteinExistence type="inferred from homology"/>
<evidence type="ECO:0000256" key="2">
    <source>
        <dbReference type="ARBA" id="ARBA00022649"/>
    </source>
</evidence>